<organism evidence="1 2">
    <name type="scientific">Legionella longbeachae serogroup 1 (strain NSW150)</name>
    <dbReference type="NCBI Taxonomy" id="661367"/>
    <lineage>
        <taxon>Bacteria</taxon>
        <taxon>Pseudomonadati</taxon>
        <taxon>Pseudomonadota</taxon>
        <taxon>Gammaproteobacteria</taxon>
        <taxon>Legionellales</taxon>
        <taxon>Legionellaceae</taxon>
        <taxon>Legionella</taxon>
    </lineage>
</organism>
<dbReference type="GeneID" id="40926157"/>
<accession>D3HIU3</accession>
<dbReference type="KEGG" id="llo:LLO_1939"/>
<dbReference type="AlphaFoldDB" id="D3HIU3"/>
<gene>
    <name evidence="1" type="ordered locus">LLO_1939</name>
</gene>
<evidence type="ECO:0000313" key="2">
    <source>
        <dbReference type="Proteomes" id="UP000001060"/>
    </source>
</evidence>
<dbReference type="Proteomes" id="UP000001060">
    <property type="component" value="Chromosome"/>
</dbReference>
<protein>
    <submittedName>
        <fullName evidence="1">Uncharacterized protein</fullName>
    </submittedName>
</protein>
<sequence>MGLLVVNKYNVEIFITSKESGYQFTPEAEELIERKQARSIGILQRLGIAFIRFSEFLTNQNKIQVDNDKVNEYSPKVPEQKKQ</sequence>
<dbReference type="EMBL" id="FN650140">
    <property type="protein sequence ID" value="CBJ12322.1"/>
    <property type="molecule type" value="Genomic_DNA"/>
</dbReference>
<evidence type="ECO:0000313" key="1">
    <source>
        <dbReference type="EMBL" id="CBJ12322.1"/>
    </source>
</evidence>
<keyword evidence="2" id="KW-1185">Reference proteome</keyword>
<proteinExistence type="predicted"/>
<dbReference type="STRING" id="661367.LLO_1939"/>
<dbReference type="HOGENOM" id="CLU_2538413_0_0_6"/>
<name>D3HIU3_LEGLN</name>
<reference evidence="1 2" key="1">
    <citation type="journal article" date="2010" name="PLoS Genet.">
        <title>Analysis of the Legionella longbeachae genome and transcriptome uncovers unique strategies to cause Legionnaires' disease.</title>
        <authorList>
            <person name="Cazalet C."/>
            <person name="Gomez-Valero L."/>
            <person name="Rusniok C."/>
            <person name="Lomma M."/>
            <person name="Dervins-Ravault D."/>
            <person name="Newton H."/>
            <person name="Sansom F."/>
            <person name="Jarraud S."/>
            <person name="Zidane N."/>
            <person name="Ma L."/>
            <person name="Bouchier C."/>
            <person name="Etienne J."/>
            <person name="Hartland E."/>
            <person name="Buchrieser C."/>
        </authorList>
    </citation>
    <scope>NUCLEOTIDE SEQUENCE [LARGE SCALE GENOMIC DNA]</scope>
    <source>
        <strain evidence="1 2">NSW150</strain>
    </source>
</reference>
<dbReference type="RefSeq" id="WP_003636853.1">
    <property type="nucleotide sequence ID" value="NC_013861.1"/>
</dbReference>